<dbReference type="NCBIfam" id="TIGR04354">
    <property type="entry name" value="amphi-Trp"/>
    <property type="match status" value="1"/>
</dbReference>
<keyword evidence="3" id="KW-1185">Reference proteome</keyword>
<dbReference type="Proteomes" id="UP001595925">
    <property type="component" value="Unassembled WGS sequence"/>
</dbReference>
<sequence length="81" mass="8951">MSDKTRDKREIAREDAADRLQELARDLRAEGGITPRVGNKTVDLSPPASITYDVTVEERSPMIGADHETVTVVLDWAVEGE</sequence>
<proteinExistence type="predicted"/>
<dbReference type="EMBL" id="JBHSJG010000065">
    <property type="protein sequence ID" value="MFC4990239.1"/>
    <property type="molecule type" value="Genomic_DNA"/>
</dbReference>
<dbReference type="InterPro" id="IPR027598">
    <property type="entry name" value="Amphi-Trp_dom"/>
</dbReference>
<reference evidence="2 3" key="1">
    <citation type="journal article" date="2019" name="Int. J. Syst. Evol. Microbiol.">
        <title>The Global Catalogue of Microorganisms (GCM) 10K type strain sequencing project: providing services to taxonomists for standard genome sequencing and annotation.</title>
        <authorList>
            <consortium name="The Broad Institute Genomics Platform"/>
            <consortium name="The Broad Institute Genome Sequencing Center for Infectious Disease"/>
            <person name="Wu L."/>
            <person name="Ma J."/>
        </authorList>
    </citation>
    <scope>NUCLEOTIDE SEQUENCE [LARGE SCALE GENOMIC DNA]</scope>
    <source>
        <strain evidence="2 3">CGMCC 1.15824</strain>
    </source>
</reference>
<protein>
    <submittedName>
        <fullName evidence="2">Amphi-Trp domain-containing protein</fullName>
    </submittedName>
</protein>
<name>A0ABD5QL71_9EURY</name>
<accession>A0ABD5QL71</accession>
<dbReference type="AlphaFoldDB" id="A0ABD5QL71"/>
<evidence type="ECO:0000259" key="1">
    <source>
        <dbReference type="Pfam" id="PF20068"/>
    </source>
</evidence>
<gene>
    <name evidence="2" type="ORF">ACFPFO_21315</name>
</gene>
<evidence type="ECO:0000313" key="3">
    <source>
        <dbReference type="Proteomes" id="UP001595925"/>
    </source>
</evidence>
<dbReference type="Pfam" id="PF20068">
    <property type="entry name" value="Amphi-Trp"/>
    <property type="match status" value="1"/>
</dbReference>
<evidence type="ECO:0000313" key="2">
    <source>
        <dbReference type="EMBL" id="MFC4990239.1"/>
    </source>
</evidence>
<feature type="domain" description="Amphi-Trp" evidence="1">
    <location>
        <begin position="8"/>
        <end position="79"/>
    </location>
</feature>
<comment type="caution">
    <text evidence="2">The sequence shown here is derived from an EMBL/GenBank/DDBJ whole genome shotgun (WGS) entry which is preliminary data.</text>
</comment>
<organism evidence="2 3">
    <name type="scientific">Saliphagus infecundisoli</name>
    <dbReference type="NCBI Taxonomy" id="1849069"/>
    <lineage>
        <taxon>Archaea</taxon>
        <taxon>Methanobacteriati</taxon>
        <taxon>Methanobacteriota</taxon>
        <taxon>Stenosarchaea group</taxon>
        <taxon>Halobacteria</taxon>
        <taxon>Halobacteriales</taxon>
        <taxon>Natrialbaceae</taxon>
        <taxon>Saliphagus</taxon>
    </lineage>
</organism>
<dbReference type="RefSeq" id="WP_114577727.1">
    <property type="nucleotide sequence ID" value="NZ_JAIVEF010000008.1"/>
</dbReference>